<dbReference type="Proteomes" id="UP000261600">
    <property type="component" value="Unplaced"/>
</dbReference>
<dbReference type="InterPro" id="IPR037059">
    <property type="entry name" value="RHD_DNA_bind_dom_sf"/>
</dbReference>
<dbReference type="RefSeq" id="XP_020480170.1">
    <property type="nucleotide sequence ID" value="XM_020624514.1"/>
</dbReference>
<protein>
    <recommendedName>
        <fullName evidence="8">RHD domain-containing protein</fullName>
    </recommendedName>
</protein>
<feature type="compositionally biased region" description="Pro residues" evidence="7">
    <location>
        <begin position="47"/>
        <end position="56"/>
    </location>
</feature>
<evidence type="ECO:0000256" key="5">
    <source>
        <dbReference type="ARBA" id="ARBA00023163"/>
    </source>
</evidence>
<dbReference type="InterPro" id="IPR000451">
    <property type="entry name" value="NFkB/Dor"/>
</dbReference>
<dbReference type="PANTHER" id="PTHR24169:SF18">
    <property type="entry name" value="TRANSCRIPTION FACTOR RELB"/>
    <property type="match status" value="1"/>
</dbReference>
<dbReference type="InterPro" id="IPR014756">
    <property type="entry name" value="Ig_E-set"/>
</dbReference>
<keyword evidence="10" id="KW-1185">Reference proteome</keyword>
<dbReference type="PROSITE" id="PS01204">
    <property type="entry name" value="REL_1"/>
    <property type="match status" value="1"/>
</dbReference>
<dbReference type="GO" id="GO:0048511">
    <property type="term" value="P:rhythmic process"/>
    <property type="evidence" value="ECO:0007669"/>
    <property type="project" value="UniProtKB-KW"/>
</dbReference>
<dbReference type="GO" id="GO:0007399">
    <property type="term" value="P:nervous system development"/>
    <property type="evidence" value="ECO:0007669"/>
    <property type="project" value="UniProtKB-ARBA"/>
</dbReference>
<dbReference type="AlphaFoldDB" id="A0A3Q3JD72"/>
<dbReference type="InterPro" id="IPR030496">
    <property type="entry name" value="RelB_RHD_N"/>
</dbReference>
<dbReference type="OrthoDB" id="7881762at2759"/>
<feature type="compositionally biased region" description="Polar residues" evidence="7">
    <location>
        <begin position="64"/>
        <end position="79"/>
    </location>
</feature>
<feature type="compositionally biased region" description="Low complexity" evidence="7">
    <location>
        <begin position="588"/>
        <end position="601"/>
    </location>
</feature>
<accession>A0A3Q3JD72</accession>
<dbReference type="CTD" id="5971"/>
<dbReference type="InterPro" id="IPR013783">
    <property type="entry name" value="Ig-like_fold"/>
</dbReference>
<dbReference type="GO" id="GO:0007249">
    <property type="term" value="P:canonical NF-kappaB signal transduction"/>
    <property type="evidence" value="ECO:0007669"/>
    <property type="project" value="TreeGrafter"/>
</dbReference>
<dbReference type="PROSITE" id="PS50254">
    <property type="entry name" value="REL_2"/>
    <property type="match status" value="1"/>
</dbReference>
<keyword evidence="5" id="KW-0804">Transcription</keyword>
<evidence type="ECO:0000259" key="8">
    <source>
        <dbReference type="PROSITE" id="PS50254"/>
    </source>
</evidence>
<feature type="region of interest" description="Disordered" evidence="7">
    <location>
        <begin position="43"/>
        <end position="85"/>
    </location>
</feature>
<proteinExistence type="predicted"/>
<name>A0A3Q3JD72_MONAL</name>
<dbReference type="InterPro" id="IPR011539">
    <property type="entry name" value="RHD_DNA_bind_dom"/>
</dbReference>
<dbReference type="GO" id="GO:0033554">
    <property type="term" value="P:cellular response to stress"/>
    <property type="evidence" value="ECO:0007669"/>
    <property type="project" value="TreeGrafter"/>
</dbReference>
<dbReference type="STRING" id="43700.ENSMALP00000017034"/>
<dbReference type="GO" id="GO:0006954">
    <property type="term" value="P:inflammatory response"/>
    <property type="evidence" value="ECO:0007669"/>
    <property type="project" value="TreeGrafter"/>
</dbReference>
<evidence type="ECO:0000256" key="7">
    <source>
        <dbReference type="SAM" id="MobiDB-lite"/>
    </source>
</evidence>
<dbReference type="InterPro" id="IPR008967">
    <property type="entry name" value="p53-like_TF_DNA-bd_sf"/>
</dbReference>
<dbReference type="Pfam" id="PF00554">
    <property type="entry name" value="RHD_DNA_bind"/>
    <property type="match status" value="1"/>
</dbReference>
<dbReference type="Gene3D" id="2.60.40.10">
    <property type="entry name" value="Immunoglobulins"/>
    <property type="match status" value="1"/>
</dbReference>
<dbReference type="GO" id="GO:0034097">
    <property type="term" value="P:response to cytokine"/>
    <property type="evidence" value="ECO:0007669"/>
    <property type="project" value="TreeGrafter"/>
</dbReference>
<evidence type="ECO:0000256" key="3">
    <source>
        <dbReference type="ARBA" id="ARBA00023108"/>
    </source>
</evidence>
<dbReference type="GO" id="GO:0045087">
    <property type="term" value="P:innate immune response"/>
    <property type="evidence" value="ECO:0007669"/>
    <property type="project" value="TreeGrafter"/>
</dbReference>
<dbReference type="GO" id="GO:0005829">
    <property type="term" value="C:cytosol"/>
    <property type="evidence" value="ECO:0007669"/>
    <property type="project" value="UniProtKB-ARBA"/>
</dbReference>
<evidence type="ECO:0000256" key="1">
    <source>
        <dbReference type="ARBA" id="ARBA00004123"/>
    </source>
</evidence>
<keyword evidence="3" id="KW-0090">Biological rhythms</keyword>
<dbReference type="GO" id="GO:0030098">
    <property type="term" value="P:lymphocyte differentiation"/>
    <property type="evidence" value="ECO:0007669"/>
    <property type="project" value="UniProtKB-ARBA"/>
</dbReference>
<evidence type="ECO:0000313" key="9">
    <source>
        <dbReference type="Ensembl" id="ENSMALP00000017034.1"/>
    </source>
</evidence>
<feature type="region of interest" description="Disordered" evidence="7">
    <location>
        <begin position="584"/>
        <end position="608"/>
    </location>
</feature>
<dbReference type="SMART" id="SM00429">
    <property type="entry name" value="IPT"/>
    <property type="match status" value="1"/>
</dbReference>
<dbReference type="GO" id="GO:0005634">
    <property type="term" value="C:nucleus"/>
    <property type="evidence" value="ECO:0007669"/>
    <property type="project" value="UniProtKB-SubCell"/>
</dbReference>
<dbReference type="Ensembl" id="ENSMALT00000017370.1">
    <property type="protein sequence ID" value="ENSMALP00000017034.1"/>
    <property type="gene ID" value="ENSMALG00000011918.1"/>
</dbReference>
<keyword evidence="6" id="KW-0539">Nucleus</keyword>
<evidence type="ECO:0000256" key="6">
    <source>
        <dbReference type="ARBA" id="ARBA00023242"/>
    </source>
</evidence>
<feature type="domain" description="RHD" evidence="8">
    <location>
        <begin position="153"/>
        <end position="333"/>
    </location>
</feature>
<comment type="subcellular location">
    <subcellularLocation>
        <location evidence="1">Nucleus</location>
    </subcellularLocation>
</comment>
<evidence type="ECO:0000256" key="2">
    <source>
        <dbReference type="ARBA" id="ARBA00023015"/>
    </source>
</evidence>
<keyword evidence="4" id="KW-0010">Activator</keyword>
<dbReference type="PRINTS" id="PR00057">
    <property type="entry name" value="NFKBTNSCPFCT"/>
</dbReference>
<feature type="region of interest" description="Disordered" evidence="7">
    <location>
        <begin position="102"/>
        <end position="143"/>
    </location>
</feature>
<evidence type="ECO:0000256" key="4">
    <source>
        <dbReference type="ARBA" id="ARBA00023159"/>
    </source>
</evidence>
<dbReference type="GO" id="GO:0000978">
    <property type="term" value="F:RNA polymerase II cis-regulatory region sequence-specific DNA binding"/>
    <property type="evidence" value="ECO:0007669"/>
    <property type="project" value="UniProtKB-ARBA"/>
</dbReference>
<dbReference type="InterPro" id="IPR030492">
    <property type="entry name" value="RHD_CS"/>
</dbReference>
<dbReference type="GeneID" id="109974349"/>
<dbReference type="KEGG" id="malb:109974349"/>
<keyword evidence="2" id="KW-0805">Transcription regulation</keyword>
<organism evidence="9 10">
    <name type="scientific">Monopterus albus</name>
    <name type="common">Swamp eel</name>
    <dbReference type="NCBI Taxonomy" id="43700"/>
    <lineage>
        <taxon>Eukaryota</taxon>
        <taxon>Metazoa</taxon>
        <taxon>Chordata</taxon>
        <taxon>Craniata</taxon>
        <taxon>Vertebrata</taxon>
        <taxon>Euteleostomi</taxon>
        <taxon>Actinopterygii</taxon>
        <taxon>Neopterygii</taxon>
        <taxon>Teleostei</taxon>
        <taxon>Neoteleostei</taxon>
        <taxon>Acanthomorphata</taxon>
        <taxon>Anabantaria</taxon>
        <taxon>Synbranchiformes</taxon>
        <taxon>Synbranchidae</taxon>
        <taxon>Monopterus</taxon>
    </lineage>
</organism>
<dbReference type="GO" id="GO:0045944">
    <property type="term" value="P:positive regulation of transcription by RNA polymerase II"/>
    <property type="evidence" value="ECO:0007669"/>
    <property type="project" value="TreeGrafter"/>
</dbReference>
<reference evidence="9" key="2">
    <citation type="submission" date="2025-09" db="UniProtKB">
        <authorList>
            <consortium name="Ensembl"/>
        </authorList>
    </citation>
    <scope>IDENTIFICATION</scope>
</reference>
<dbReference type="PANTHER" id="PTHR24169">
    <property type="entry name" value="NUCLEAR FACTOR NF-KAPPA-B PROTEIN"/>
    <property type="match status" value="1"/>
</dbReference>
<dbReference type="Gene3D" id="2.60.40.340">
    <property type="entry name" value="Rel homology domain (RHD), DNA-binding domain"/>
    <property type="match status" value="1"/>
</dbReference>
<dbReference type="SUPFAM" id="SSF81296">
    <property type="entry name" value="E set domains"/>
    <property type="match status" value="1"/>
</dbReference>
<evidence type="ECO:0000313" key="10">
    <source>
        <dbReference type="Proteomes" id="UP000261600"/>
    </source>
</evidence>
<dbReference type="SUPFAM" id="SSF49417">
    <property type="entry name" value="p53-like transcription factors"/>
    <property type="match status" value="1"/>
</dbReference>
<dbReference type="CDD" id="cd07886">
    <property type="entry name" value="RHD-n_RelB"/>
    <property type="match status" value="1"/>
</dbReference>
<reference evidence="9" key="1">
    <citation type="submission" date="2025-08" db="UniProtKB">
        <authorList>
            <consortium name="Ensembl"/>
        </authorList>
    </citation>
    <scope>IDENTIFICATION</scope>
</reference>
<dbReference type="GO" id="GO:0038061">
    <property type="term" value="P:non-canonical NF-kappaB signal transduction"/>
    <property type="evidence" value="ECO:0007669"/>
    <property type="project" value="TreeGrafter"/>
</dbReference>
<dbReference type="GO" id="GO:0000981">
    <property type="term" value="F:DNA-binding transcription factor activity, RNA polymerase II-specific"/>
    <property type="evidence" value="ECO:0007669"/>
    <property type="project" value="TreeGrafter"/>
</dbReference>
<dbReference type="FunFam" id="2.60.40.10:FF:000046">
    <property type="entry name" value="Nuclear factor NF-kappa-B p105 subunit"/>
    <property type="match status" value="1"/>
</dbReference>
<dbReference type="InterPro" id="IPR002909">
    <property type="entry name" value="IPT_dom"/>
</dbReference>
<dbReference type="Pfam" id="PF16179">
    <property type="entry name" value="RHD_dimer"/>
    <property type="match status" value="1"/>
</dbReference>
<dbReference type="InterPro" id="IPR032397">
    <property type="entry name" value="RHD_dimer"/>
</dbReference>
<dbReference type="FunFam" id="2.60.40.340:FF:000005">
    <property type="entry name" value="RELB proto-oncogene, NF-kB subunit"/>
    <property type="match status" value="1"/>
</dbReference>
<sequence>MVLKDSLNAMKDMDILNGTCEREPSDIGETFDMLEEIIIAEGRRSGPPLPGPPLPPADLCQPPHSHNQGTSRQRSSPSSHPVLVSRGTACQPTCTFPQPLQQSCTSRGMASVPPPEGVGSSTSCSRRSRGASRSCNITTSQSRGDTEILEQILEKPKLVVVEEPKDRGMRFRYECEGRSAGSILGVSSTETNKTQPAIEIQGPIDHIKRVTVTVSLVTKDLPHRPHPHCLVGKDCPNTSGICVVSFNPNNNRRHSFANLGIQCVRRKELELSLQKRRSQNIDPFQTGHSKGIEDMDMNAVRLCFQCEFEWDDGRKDSLSPVVSNPIYDKKATTTSQLKISCLNMNRGPCTGKTEIYMLCDKVQKDDIEILFRRGSWKANGEFAQSDVHRQIAIVFKTPPYQEQDITEEKEVSVVLRRISDQMESEPVNFTYLPHNPDPYEVKRKTKIKSNLSFRDKLCVTAEGAPAAEQPFHFPQPQTMMSPDESLCVAQPGSSDLGDMGYEPMDSNSCIEDTALLNQLLEIPEFREMLTEQSFSYSMPSGLEQGPDASSMFANMDVNFNQNFGPYTEDFSRLNDWHFSMLVNENQTPQSEPQSSPSEAAQVKTEQEL</sequence>